<feature type="compositionally biased region" description="Basic and acidic residues" evidence="1">
    <location>
        <begin position="102"/>
        <end position="128"/>
    </location>
</feature>
<protein>
    <submittedName>
        <fullName evidence="2">Uncharacterized protein</fullName>
    </submittedName>
</protein>
<dbReference type="AlphaFoldDB" id="A0A4Q2V4Z8"/>
<accession>A0A4Q2V4Z8</accession>
<organism evidence="2 3">
    <name type="scientific">Fusarium oxysporum f. sp. narcissi</name>
    <dbReference type="NCBI Taxonomy" id="451672"/>
    <lineage>
        <taxon>Eukaryota</taxon>
        <taxon>Fungi</taxon>
        <taxon>Dikarya</taxon>
        <taxon>Ascomycota</taxon>
        <taxon>Pezizomycotina</taxon>
        <taxon>Sordariomycetes</taxon>
        <taxon>Hypocreomycetidae</taxon>
        <taxon>Hypocreales</taxon>
        <taxon>Nectriaceae</taxon>
        <taxon>Fusarium</taxon>
        <taxon>Fusarium oxysporum species complex</taxon>
    </lineage>
</organism>
<name>A0A4Q2V4Z8_FUSOX</name>
<sequence>MAPTKTREKVARPDDRAWVGATTRKRGNTAMKRNYDFGRDCRTISLHFFYNPIHDFWDGSGYVPPGQSLPKNIQEIVEDILRRQIVSDDKLVLQPARQRKQLCKDKPAQNRPVKEKPYRVTKPRDARRPVPLPTPRALSLRSRAGSANSRAVAAASPIHSQITVADDEEEVDGGEAGMWDVPDTPIRENTRRQRTQDSICRDTQVGHALDIYDDNDGADDDDDSDNNNNDDDDDDNGGGGDKDDNSNDNGDDNDDVNIGGAGIHVNDECNNRNRDGNAHRHRQQHLTDGPELRGVSVNRSRRSDQSWAPSYTPASSPFVVEQNADGEPCARPVAPFALMDGEANGELDDGIDDTVFFPQSSNETPPVVDFTTMMVGDTWTNSNAVDFPGMAAFPDMMDFDMGNFDMDNFDLSLDMNLDGMDQLDHFETSPHRAGFSVTYPEASPSYDLTEAPGKQDNHEPVVPDVRAAGESPSSPGAAATTAEHRSPKAPPRPTSSSRPADDRASPTSRPPSTQAGLEPSDGSATESRDQEQPPRRVAWNQQLITVLAETFREMSVHQEMRWDRPGDVDLSMGSHHQMATPLMMSAF</sequence>
<feature type="compositionally biased region" description="Polar residues" evidence="1">
    <location>
        <begin position="505"/>
        <end position="515"/>
    </location>
</feature>
<reference evidence="2 3" key="1">
    <citation type="submission" date="2016-12" db="EMBL/GenBank/DDBJ databases">
        <title>Draft genome sequence of Fusarium oxysporum causing rot on Narcissus.</title>
        <authorList>
            <person name="Armitage A.D."/>
            <person name="Taylor A."/>
            <person name="Clarkson J.P."/>
            <person name="Harrison R.J."/>
            <person name="Jackson A.C."/>
        </authorList>
    </citation>
    <scope>NUCLEOTIDE SEQUENCE [LARGE SCALE GENOMIC DNA]</scope>
    <source>
        <strain evidence="2 3">N139</strain>
    </source>
</reference>
<dbReference type="Proteomes" id="UP000290540">
    <property type="component" value="Unassembled WGS sequence"/>
</dbReference>
<feature type="compositionally biased region" description="Basic and acidic residues" evidence="1">
    <location>
        <begin position="185"/>
        <end position="195"/>
    </location>
</feature>
<proteinExistence type="predicted"/>
<dbReference type="EMBL" id="MQTW01000197">
    <property type="protein sequence ID" value="RYC82205.1"/>
    <property type="molecule type" value="Genomic_DNA"/>
</dbReference>
<gene>
    <name evidence="2" type="ORF">BFJ63_vAg14913</name>
</gene>
<feature type="compositionally biased region" description="Acidic residues" evidence="1">
    <location>
        <begin position="211"/>
        <end position="236"/>
    </location>
</feature>
<evidence type="ECO:0000313" key="2">
    <source>
        <dbReference type="EMBL" id="RYC82205.1"/>
    </source>
</evidence>
<evidence type="ECO:0000256" key="1">
    <source>
        <dbReference type="SAM" id="MobiDB-lite"/>
    </source>
</evidence>
<feature type="compositionally biased region" description="Low complexity" evidence="1">
    <location>
        <begin position="136"/>
        <end position="156"/>
    </location>
</feature>
<feature type="compositionally biased region" description="Low complexity" evidence="1">
    <location>
        <begin position="468"/>
        <end position="481"/>
    </location>
</feature>
<comment type="caution">
    <text evidence="2">The sequence shown here is derived from an EMBL/GenBank/DDBJ whole genome shotgun (WGS) entry which is preliminary data.</text>
</comment>
<feature type="compositionally biased region" description="Basic and acidic residues" evidence="1">
    <location>
        <begin position="265"/>
        <end position="278"/>
    </location>
</feature>
<evidence type="ECO:0000313" key="3">
    <source>
        <dbReference type="Proteomes" id="UP000290540"/>
    </source>
</evidence>
<feature type="region of interest" description="Disordered" evidence="1">
    <location>
        <begin position="97"/>
        <end position="315"/>
    </location>
</feature>
<feature type="compositionally biased region" description="Polar residues" evidence="1">
    <location>
        <begin position="305"/>
        <end position="315"/>
    </location>
</feature>
<feature type="region of interest" description="Disordered" evidence="1">
    <location>
        <begin position="434"/>
        <end position="537"/>
    </location>
</feature>